<dbReference type="SUPFAM" id="SSF49879">
    <property type="entry name" value="SMAD/FHA domain"/>
    <property type="match status" value="1"/>
</dbReference>
<dbReference type="Proteomes" id="UP001360953">
    <property type="component" value="Unassembled WGS sequence"/>
</dbReference>
<protein>
    <submittedName>
        <fullName evidence="7">Uncharacterized protein</fullName>
    </submittedName>
</protein>
<keyword evidence="2 3" id="KW-0539">Nucleus</keyword>
<feature type="compositionally biased region" description="Basic and acidic residues" evidence="4">
    <location>
        <begin position="538"/>
        <end position="556"/>
    </location>
</feature>
<dbReference type="Pfam" id="PF00250">
    <property type="entry name" value="Forkhead"/>
    <property type="match status" value="1"/>
</dbReference>
<dbReference type="InterPro" id="IPR000253">
    <property type="entry name" value="FHA_dom"/>
</dbReference>
<feature type="compositionally biased region" description="Low complexity" evidence="4">
    <location>
        <begin position="1334"/>
        <end position="1366"/>
    </location>
</feature>
<feature type="region of interest" description="Disordered" evidence="4">
    <location>
        <begin position="448"/>
        <end position="837"/>
    </location>
</feature>
<keyword evidence="8" id="KW-1185">Reference proteome</keyword>
<feature type="compositionally biased region" description="Low complexity" evidence="4">
    <location>
        <begin position="1305"/>
        <end position="1322"/>
    </location>
</feature>
<dbReference type="PROSITE" id="PS50039">
    <property type="entry name" value="FORK_HEAD_3"/>
    <property type="match status" value="1"/>
</dbReference>
<dbReference type="CDD" id="cd00059">
    <property type="entry name" value="FH_FOX"/>
    <property type="match status" value="1"/>
</dbReference>
<feature type="compositionally biased region" description="Low complexity" evidence="4">
    <location>
        <begin position="60"/>
        <end position="82"/>
    </location>
</feature>
<feature type="compositionally biased region" description="Basic and acidic residues" evidence="4">
    <location>
        <begin position="1511"/>
        <end position="1522"/>
    </location>
</feature>
<feature type="compositionally biased region" description="Pro residues" evidence="4">
    <location>
        <begin position="1095"/>
        <end position="1108"/>
    </location>
</feature>
<feature type="compositionally biased region" description="Basic and acidic residues" evidence="4">
    <location>
        <begin position="703"/>
        <end position="718"/>
    </location>
</feature>
<feature type="compositionally biased region" description="Basic and acidic residues" evidence="4">
    <location>
        <begin position="676"/>
        <end position="696"/>
    </location>
</feature>
<name>A0ABR1LKD0_9PEZI</name>
<dbReference type="InterPro" id="IPR008984">
    <property type="entry name" value="SMAD_FHA_dom_sf"/>
</dbReference>
<dbReference type="Gene3D" id="2.60.200.20">
    <property type="match status" value="1"/>
</dbReference>
<feature type="compositionally biased region" description="Pro residues" evidence="4">
    <location>
        <begin position="964"/>
        <end position="974"/>
    </location>
</feature>
<feature type="compositionally biased region" description="Basic residues" evidence="4">
    <location>
        <begin position="527"/>
        <end position="537"/>
    </location>
</feature>
<feature type="compositionally biased region" description="Polar residues" evidence="4">
    <location>
        <begin position="1253"/>
        <end position="1263"/>
    </location>
</feature>
<feature type="DNA-binding region" description="Fork-head" evidence="3">
    <location>
        <begin position="841"/>
        <end position="929"/>
    </location>
</feature>
<feature type="compositionally biased region" description="Acidic residues" evidence="4">
    <location>
        <begin position="504"/>
        <end position="520"/>
    </location>
</feature>
<dbReference type="RefSeq" id="XP_066653899.1">
    <property type="nucleotide sequence ID" value="XM_066803180.1"/>
</dbReference>
<feature type="compositionally biased region" description="Low complexity" evidence="4">
    <location>
        <begin position="1055"/>
        <end position="1094"/>
    </location>
</feature>
<feature type="compositionally biased region" description="Polar residues" evidence="4">
    <location>
        <begin position="1040"/>
        <end position="1050"/>
    </location>
</feature>
<evidence type="ECO:0000256" key="4">
    <source>
        <dbReference type="SAM" id="MobiDB-lite"/>
    </source>
</evidence>
<feature type="compositionally biased region" description="Pro residues" evidence="4">
    <location>
        <begin position="1009"/>
        <end position="1030"/>
    </location>
</feature>
<sequence>MTENATNTAERQPDQTMDPMEGVEGAAVSPKPHRQEESALPPNPIEDAVNPDELPPPQETAPAQAQEPVGQQQEQAPDAPADIHTQTQESQENQTPAPDVQNPDASNEPADDPVPNDPPPDSDQVHPNDELSAAAQDQLSLDVANTGDVTAPTPTATLGSVVDTTRALLNGMHASGEFPWGSMDVQPSSALGVHPDVLGYGQMGSPASAALQQLEQDRQCAFAKLEFPDGDFYVTTYAVELGRDARAFKQEMRRRNQQENEDVGNNGERPQTPMRPTAPSVPSVCRSNLSECGGIMGGDDYHVDVAPRKRKKKKENKSNSSSSRRPSRIGSIVTANDPFEPINYNDLATVSNNTGNRDSLLPDPHEVPLVPIHPPMSDDGPIGHKGISRKHLKIYYSFDKGCFDMKVLGRNGAFLNNDHFVPSDDPVSLDDGDIIQIGAVRITFRLPNDPADEDAQSETDSISGGISLNFEDGRGQSIVPEDESEDDYGYTNHYNYSPAYGWASEDDFSGEDDDLEDDYQEQQPRQPKVKLKLKLKAPSKERKPESRPKPKSEAGLKKKKKEKLKAKREAKLSGKSVPKQQVKEKPTEVAQERDLEKQEREKEKEEKKKEKKEKEKVASKTASKTVSKTASKVPSKTPAKTVEKPPKEKKEEEAKSQVTIVRPEDIPKPSTELPPPDEKPEGDNEEESKPAEKKPDAQPNKDSSGRRVLTAEEAERLGLEPGTVIERKKGPGRPPKDGIMSKREKAEILRRKKEAEKARKLGLDPGDLSKVDLSRPRKESKEGDSKSAEKKIKSEGPEGEGTTTEGGDQSAEKKSVKISRPLRSPSPEMKESDYTEEQLQRPAANYVVLIHEAISNSKEGKLNLQQIYAAIERKYPYYKFKTSTTGWQSSVRHNLGQHEAFRKAEKEGKGWMWAINPGVSIEKERRKRVTPPPQTQPRPYYPGTHPSPYGYPQGGMPPYGHPSVPYPPRPPGAPGQPQAGAQQRTYQSPYGSQPLGQAAQPRPAHQSPYGPPGPPGPSGPPGPPGPPGPRPSYQGPYGSAYSQPTATSQGPYPPTSTGTSHATASGAHSTAGSSPSPYAATSGPPSYPTGTTPTTFPPRPPYSQPPPAGQTHYSQSAPQQPGQARPPIGAPSPHGMEPLPPRKSDLYADSAPYATLLNSFRDHYFRHAHNKLSRSLTKDEIVKLTDRGLERALHPERYQNQKPVEQMDQREKDDLKDEKDIENAVKEMMKKFKYGYVLDQADSKIGKAPQQALPGQSSGHGQNQAQSHSVPPSQSSVPPGTSQSPAPGQNQPQTNVPTPTPPPTLASNPAQAAAANTNLVHAPPSHGQSQSPLAHQPHQTQQPPATQHATAGPQHSSSAPTAAMTTPAPPMPHSTTPSLSKSASPSQTGPAPVAPMQPSQSAARPPVPSAHAPQAVETRPTAPQPHGPPRSNGTSTPVPPPVEALTPLGGSPKTNTPVTSAAPSPRPAPTAIRTTWSGKSPSPAPPTTAGIKRSAPDTGSGSGTQTGDGESETKKVKTEEKV</sequence>
<dbReference type="PANTHER" id="PTHR21712:SF29">
    <property type="entry name" value="PRE-RRNA-PROCESSING PROTEIN FHL1"/>
    <property type="match status" value="1"/>
</dbReference>
<dbReference type="InterPro" id="IPR045178">
    <property type="entry name" value="Fhl1/FHA1"/>
</dbReference>
<comment type="subcellular location">
    <subcellularLocation>
        <location evidence="3">Nucleus</location>
    </subcellularLocation>
</comment>
<evidence type="ECO:0000313" key="8">
    <source>
        <dbReference type="Proteomes" id="UP001360953"/>
    </source>
</evidence>
<dbReference type="Pfam" id="PF00498">
    <property type="entry name" value="FHA"/>
    <property type="match status" value="1"/>
</dbReference>
<feature type="compositionally biased region" description="Basic and acidic residues" evidence="4">
    <location>
        <begin position="581"/>
        <end position="618"/>
    </location>
</feature>
<dbReference type="PANTHER" id="PTHR21712">
    <property type="entry name" value="PRE-RRNA-PROCESSING PROTEIN FHL1"/>
    <property type="match status" value="1"/>
</dbReference>
<accession>A0ABR1LKD0</accession>
<feature type="compositionally biased region" description="Polar residues" evidence="4">
    <location>
        <begin position="620"/>
        <end position="634"/>
    </location>
</feature>
<feature type="compositionally biased region" description="Polar residues" evidence="4">
    <location>
        <begin position="1112"/>
        <end position="1122"/>
    </location>
</feature>
<dbReference type="InterPro" id="IPR030456">
    <property type="entry name" value="TF_fork_head_CS_2"/>
</dbReference>
<feature type="domain" description="FHA" evidence="5">
    <location>
        <begin position="387"/>
        <end position="420"/>
    </location>
</feature>
<feature type="region of interest" description="Disordered" evidence="4">
    <location>
        <begin position="1"/>
        <end position="130"/>
    </location>
</feature>
<feature type="region of interest" description="Disordered" evidence="4">
    <location>
        <begin position="1192"/>
        <end position="1221"/>
    </location>
</feature>
<evidence type="ECO:0000256" key="2">
    <source>
        <dbReference type="ARBA" id="ARBA00023242"/>
    </source>
</evidence>
<feature type="compositionally biased region" description="Low complexity" evidence="4">
    <location>
        <begin position="1264"/>
        <end position="1297"/>
    </location>
</feature>
<dbReference type="SMART" id="SM00339">
    <property type="entry name" value="FH"/>
    <property type="match status" value="1"/>
</dbReference>
<feature type="compositionally biased region" description="Basic and acidic residues" evidence="4">
    <location>
        <begin position="641"/>
        <end position="655"/>
    </location>
</feature>
<feature type="compositionally biased region" description="Polar residues" evidence="4">
    <location>
        <begin position="84"/>
        <end position="96"/>
    </location>
</feature>
<dbReference type="PRINTS" id="PR00053">
    <property type="entry name" value="FORKHEAD"/>
</dbReference>
<reference evidence="7 8" key="1">
    <citation type="submission" date="2024-04" db="EMBL/GenBank/DDBJ databases">
        <title>Phyllosticta paracitricarpa is synonymous to the EU quarantine fungus P. citricarpa based on phylogenomic analyses.</title>
        <authorList>
            <consortium name="Lawrence Berkeley National Laboratory"/>
            <person name="Van ingen-buijs V.A."/>
            <person name="Van westerhoven A.C."/>
            <person name="Haridas S."/>
            <person name="Skiadas P."/>
            <person name="Martin F."/>
            <person name="Groenewald J.Z."/>
            <person name="Crous P.W."/>
            <person name="Seidl M.F."/>
        </authorList>
    </citation>
    <scope>NUCLEOTIDE SEQUENCE [LARGE SCALE GENOMIC DNA]</scope>
    <source>
        <strain evidence="7 8">CPC 17464</strain>
    </source>
</reference>
<comment type="caution">
    <text evidence="7">The sequence shown here is derived from an EMBL/GenBank/DDBJ whole genome shotgun (WGS) entry which is preliminary data.</text>
</comment>
<feature type="compositionally biased region" description="Basic and acidic residues" evidence="4">
    <location>
        <begin position="725"/>
        <end position="796"/>
    </location>
</feature>
<keyword evidence="1 3" id="KW-0238">DNA-binding</keyword>
<feature type="compositionally biased region" description="Pro residues" evidence="4">
    <location>
        <begin position="930"/>
        <end position="940"/>
    </location>
</feature>
<feature type="compositionally biased region" description="Polar residues" evidence="4">
    <location>
        <begin position="1"/>
        <end position="10"/>
    </location>
</feature>
<dbReference type="PROSITE" id="PS50006">
    <property type="entry name" value="FHA_DOMAIN"/>
    <property type="match status" value="1"/>
</dbReference>
<dbReference type="InterPro" id="IPR001766">
    <property type="entry name" value="Fork_head_dom"/>
</dbReference>
<feature type="region of interest" description="Disordered" evidence="4">
    <location>
        <begin position="252"/>
        <end position="334"/>
    </location>
</feature>
<feature type="compositionally biased region" description="Basic residues" evidence="4">
    <location>
        <begin position="557"/>
        <end position="566"/>
    </location>
</feature>
<dbReference type="SUPFAM" id="SSF46785">
    <property type="entry name" value="Winged helix' DNA-binding domain"/>
    <property type="match status" value="1"/>
</dbReference>
<dbReference type="Gene3D" id="1.10.10.10">
    <property type="entry name" value="Winged helix-like DNA-binding domain superfamily/Winged helix DNA-binding domain"/>
    <property type="match status" value="1"/>
</dbReference>
<feature type="compositionally biased region" description="Polar residues" evidence="4">
    <location>
        <begin position="984"/>
        <end position="995"/>
    </location>
</feature>
<feature type="region of interest" description="Disordered" evidence="4">
    <location>
        <begin position="1245"/>
        <end position="1522"/>
    </location>
</feature>
<evidence type="ECO:0000256" key="3">
    <source>
        <dbReference type="PROSITE-ProRule" id="PRU00089"/>
    </source>
</evidence>
<dbReference type="InterPro" id="IPR036390">
    <property type="entry name" value="WH_DNA-bd_sf"/>
</dbReference>
<feature type="compositionally biased region" description="Low complexity" evidence="4">
    <location>
        <begin position="941"/>
        <end position="963"/>
    </location>
</feature>
<proteinExistence type="predicted"/>
<dbReference type="InterPro" id="IPR036388">
    <property type="entry name" value="WH-like_DNA-bd_sf"/>
</dbReference>
<evidence type="ECO:0000259" key="6">
    <source>
        <dbReference type="PROSITE" id="PS50039"/>
    </source>
</evidence>
<evidence type="ECO:0000259" key="5">
    <source>
        <dbReference type="PROSITE" id="PS50006"/>
    </source>
</evidence>
<feature type="domain" description="Fork-head" evidence="6">
    <location>
        <begin position="841"/>
        <end position="929"/>
    </location>
</feature>
<gene>
    <name evidence="7" type="ORF">J3D65DRAFT_669281</name>
</gene>
<dbReference type="EMBL" id="JBBPEH010000008">
    <property type="protein sequence ID" value="KAK7535174.1"/>
    <property type="molecule type" value="Genomic_DNA"/>
</dbReference>
<feature type="compositionally biased region" description="Polar residues" evidence="4">
    <location>
        <begin position="1379"/>
        <end position="1389"/>
    </location>
</feature>
<feature type="compositionally biased region" description="Low complexity" evidence="4">
    <location>
        <begin position="1456"/>
        <end position="1475"/>
    </location>
</feature>
<dbReference type="GeneID" id="92036086"/>
<evidence type="ECO:0000313" key="7">
    <source>
        <dbReference type="EMBL" id="KAK7535174.1"/>
    </source>
</evidence>
<dbReference type="PROSITE" id="PS00658">
    <property type="entry name" value="FORK_HEAD_2"/>
    <property type="match status" value="1"/>
</dbReference>
<organism evidence="7 8">
    <name type="scientific">Phyllosticta citribraziliensis</name>
    <dbReference type="NCBI Taxonomy" id="989973"/>
    <lineage>
        <taxon>Eukaryota</taxon>
        <taxon>Fungi</taxon>
        <taxon>Dikarya</taxon>
        <taxon>Ascomycota</taxon>
        <taxon>Pezizomycotina</taxon>
        <taxon>Dothideomycetes</taxon>
        <taxon>Dothideomycetes incertae sedis</taxon>
        <taxon>Botryosphaeriales</taxon>
        <taxon>Phyllostictaceae</taxon>
        <taxon>Phyllosticta</taxon>
    </lineage>
</organism>
<evidence type="ECO:0000256" key="1">
    <source>
        <dbReference type="ARBA" id="ARBA00023125"/>
    </source>
</evidence>
<feature type="region of interest" description="Disordered" evidence="4">
    <location>
        <begin position="922"/>
        <end position="1147"/>
    </location>
</feature>